<evidence type="ECO:0000313" key="3">
    <source>
        <dbReference type="EMBL" id="HIY60081.1"/>
    </source>
</evidence>
<reference evidence="3" key="1">
    <citation type="journal article" date="2021" name="PeerJ">
        <title>Extensive microbial diversity within the chicken gut microbiome revealed by metagenomics and culture.</title>
        <authorList>
            <person name="Gilroy R."/>
            <person name="Ravi A."/>
            <person name="Getino M."/>
            <person name="Pursley I."/>
            <person name="Horton D.L."/>
            <person name="Alikhan N.F."/>
            <person name="Baker D."/>
            <person name="Gharbi K."/>
            <person name="Hall N."/>
            <person name="Watson M."/>
            <person name="Adriaenssens E.M."/>
            <person name="Foster-Nyarko E."/>
            <person name="Jarju S."/>
            <person name="Secka A."/>
            <person name="Antonio M."/>
            <person name="Oren A."/>
            <person name="Chaudhuri R.R."/>
            <person name="La Ragione R."/>
            <person name="Hildebrand F."/>
            <person name="Pallen M.J."/>
        </authorList>
    </citation>
    <scope>NUCLEOTIDE SEQUENCE</scope>
    <source>
        <strain evidence="3">ChiSxjej3B15-24422</strain>
    </source>
</reference>
<dbReference type="EMBL" id="DXDD01000070">
    <property type="protein sequence ID" value="HIY60081.1"/>
    <property type="molecule type" value="Genomic_DNA"/>
</dbReference>
<dbReference type="AlphaFoldDB" id="A0A9D1YPX9"/>
<comment type="caution">
    <text evidence="3">The sequence shown here is derived from an EMBL/GenBank/DDBJ whole genome shotgun (WGS) entry which is preliminary data.</text>
</comment>
<organism evidence="3 4">
    <name type="scientific">Candidatus Eisenbergiella pullistercoris</name>
    <dbReference type="NCBI Taxonomy" id="2838555"/>
    <lineage>
        <taxon>Bacteria</taxon>
        <taxon>Bacillati</taxon>
        <taxon>Bacillota</taxon>
        <taxon>Clostridia</taxon>
        <taxon>Lachnospirales</taxon>
        <taxon>Lachnospiraceae</taxon>
        <taxon>Eisenbergiella</taxon>
    </lineage>
</organism>
<dbReference type="InterPro" id="IPR025588">
    <property type="entry name" value="YcxB-like_C"/>
</dbReference>
<protein>
    <submittedName>
        <fullName evidence="3">YcxB family protein</fullName>
    </submittedName>
</protein>
<keyword evidence="1" id="KW-0472">Membrane</keyword>
<reference evidence="3" key="2">
    <citation type="submission" date="2021-04" db="EMBL/GenBank/DDBJ databases">
        <authorList>
            <person name="Gilroy R."/>
        </authorList>
    </citation>
    <scope>NUCLEOTIDE SEQUENCE</scope>
    <source>
        <strain evidence="3">ChiSxjej3B15-24422</strain>
    </source>
</reference>
<name>A0A9D1YPX9_9FIRM</name>
<sequence>MNREFTCETDYDGRTLSAMAKALRKTIRKKQSRRAHIFGWTVAVLGILVNVAGGVNPVTLTALIILIPVLLFEDRLNGYLAKRRLLPGNEHCSSHFYPDHFLAVTGIGKTEFRYDRIQCVTEDENYFVFVIGKNRTQAYDKRKLSGGTAAEFRSFLEEKTGRKVTAV</sequence>
<accession>A0A9D1YPX9</accession>
<dbReference type="Proteomes" id="UP000824007">
    <property type="component" value="Unassembled WGS sequence"/>
</dbReference>
<keyword evidence="1" id="KW-0812">Transmembrane</keyword>
<proteinExistence type="predicted"/>
<gene>
    <name evidence="3" type="ORF">H9831_05290</name>
</gene>
<evidence type="ECO:0000256" key="1">
    <source>
        <dbReference type="SAM" id="Phobius"/>
    </source>
</evidence>
<dbReference type="Pfam" id="PF14317">
    <property type="entry name" value="YcxB"/>
    <property type="match status" value="1"/>
</dbReference>
<keyword evidence="1" id="KW-1133">Transmembrane helix</keyword>
<evidence type="ECO:0000259" key="2">
    <source>
        <dbReference type="Pfam" id="PF14317"/>
    </source>
</evidence>
<feature type="domain" description="YcxB-like C-terminal" evidence="2">
    <location>
        <begin position="96"/>
        <end position="156"/>
    </location>
</feature>
<evidence type="ECO:0000313" key="4">
    <source>
        <dbReference type="Proteomes" id="UP000824007"/>
    </source>
</evidence>
<feature type="transmembrane region" description="Helical" evidence="1">
    <location>
        <begin position="35"/>
        <end position="52"/>
    </location>
</feature>